<organism evidence="2 3">
    <name type="scientific">Elysia crispata</name>
    <name type="common">lettuce slug</name>
    <dbReference type="NCBI Taxonomy" id="231223"/>
    <lineage>
        <taxon>Eukaryota</taxon>
        <taxon>Metazoa</taxon>
        <taxon>Spiralia</taxon>
        <taxon>Lophotrochozoa</taxon>
        <taxon>Mollusca</taxon>
        <taxon>Gastropoda</taxon>
        <taxon>Heterobranchia</taxon>
        <taxon>Euthyneura</taxon>
        <taxon>Panpulmonata</taxon>
        <taxon>Sacoglossa</taxon>
        <taxon>Placobranchoidea</taxon>
        <taxon>Plakobranchidae</taxon>
        <taxon>Elysia</taxon>
    </lineage>
</organism>
<keyword evidence="3" id="KW-1185">Reference proteome</keyword>
<evidence type="ECO:0000313" key="3">
    <source>
        <dbReference type="Proteomes" id="UP001283361"/>
    </source>
</evidence>
<feature type="compositionally biased region" description="Polar residues" evidence="1">
    <location>
        <begin position="256"/>
        <end position="265"/>
    </location>
</feature>
<feature type="compositionally biased region" description="Polar residues" evidence="1">
    <location>
        <begin position="273"/>
        <end position="282"/>
    </location>
</feature>
<evidence type="ECO:0000313" key="2">
    <source>
        <dbReference type="EMBL" id="KAK3795427.1"/>
    </source>
</evidence>
<reference evidence="2" key="1">
    <citation type="journal article" date="2023" name="G3 (Bethesda)">
        <title>A reference genome for the long-term kleptoplast-retaining sea slug Elysia crispata morphotype clarki.</title>
        <authorList>
            <person name="Eastman K.E."/>
            <person name="Pendleton A.L."/>
            <person name="Shaikh M.A."/>
            <person name="Suttiyut T."/>
            <person name="Ogas R."/>
            <person name="Tomko P."/>
            <person name="Gavelis G."/>
            <person name="Widhalm J.R."/>
            <person name="Wisecaver J.H."/>
        </authorList>
    </citation>
    <scope>NUCLEOTIDE SEQUENCE</scope>
    <source>
        <strain evidence="2">ECLA1</strain>
    </source>
</reference>
<accession>A0AAE1AWY1</accession>
<dbReference type="AlphaFoldDB" id="A0AAE1AWY1"/>
<comment type="caution">
    <text evidence="2">The sequence shown here is derived from an EMBL/GenBank/DDBJ whole genome shotgun (WGS) entry which is preliminary data.</text>
</comment>
<sequence length="701" mass="76631">MYLPLRNSTIRTSRLRSLLQEDSIQSSHLDNIPAVLRHIPVPPKIPESIASPRDIDDFDSILLKKFEASLNPDFKLSSEPGGSVLLKQNPSQPLMTPGKGGALVLPMKISSAAKTASTATSPQTHLVTAPQSVKNGSFKPVEIKLARKLIPKRVGNEDVNTILVKSHPRIKTKQTAIEEGSYDMTKSKTTNQTSLESHSNKMEGKTTNQASVEGSSDKTESKATNQTSLEGISDKTEDKATNQTSLEGSSDKTESKTTNQTSVEGSSDKTESKTTNQTSLESISDKSEDEATNQTSLEDLQSLLGRKDTKQPAGPSVNNYRLQPQANRWIVLDGGKQPCSDVTVYTVGQPGWHVMLFNNGDVAVKGCSPELCQVQHMTDLNQAYLKVISDGAGVIVLADCRARYPQLDQDFRLNDLHQYGMYYNATNMFNPYHHAGYEAVFPKVNSAWERAINSPIDGGSPLTHPKPNSKMYFLSDFGRVSFRQGFRLGEDICACEDASSFDPKGEELLDNPVVVGDNTLVHLGTGPSVALPDAFYWLFAPRGLSGDALESFRTFWLHALKKAGLIHTGYFQTNALLASPGGDSSKSLNHCVDMKNPRPSINMTSSNISGSPFSVTIRAAFRCVQHTSCISYMNETACATHLSVEVLRCLTTAGPGEIYIQDHIMAPDRLVHRTTDTQSPFTSAQTTPYVRANQKHFPGED</sequence>
<gene>
    <name evidence="2" type="ORF">RRG08_064251</name>
</gene>
<feature type="region of interest" description="Disordered" evidence="1">
    <location>
        <begin position="678"/>
        <end position="701"/>
    </location>
</feature>
<protein>
    <submittedName>
        <fullName evidence="2">Uncharacterized protein</fullName>
    </submittedName>
</protein>
<feature type="region of interest" description="Disordered" evidence="1">
    <location>
        <begin position="174"/>
        <end position="295"/>
    </location>
</feature>
<feature type="compositionally biased region" description="Polar residues" evidence="1">
    <location>
        <begin position="205"/>
        <end position="214"/>
    </location>
</feature>
<feature type="compositionally biased region" description="Polar residues" evidence="1">
    <location>
        <begin position="678"/>
        <end position="688"/>
    </location>
</feature>
<dbReference type="Proteomes" id="UP001283361">
    <property type="component" value="Unassembled WGS sequence"/>
</dbReference>
<proteinExistence type="predicted"/>
<name>A0AAE1AWY1_9GAST</name>
<dbReference type="EMBL" id="JAWDGP010001057">
    <property type="protein sequence ID" value="KAK3795427.1"/>
    <property type="molecule type" value="Genomic_DNA"/>
</dbReference>
<feature type="compositionally biased region" description="Polar residues" evidence="1">
    <location>
        <begin position="187"/>
        <end position="197"/>
    </location>
</feature>
<evidence type="ECO:0000256" key="1">
    <source>
        <dbReference type="SAM" id="MobiDB-lite"/>
    </source>
</evidence>